<comment type="similarity">
    <text evidence="2">Belongs to the uracil-DNA glycosylase (UDG) superfamily. Type 4 (UDGa) family.</text>
</comment>
<dbReference type="InterPro" id="IPR036895">
    <property type="entry name" value="Uracil-DNA_glycosylase-like_sf"/>
</dbReference>
<dbReference type="InterPro" id="IPR051536">
    <property type="entry name" value="UDG_Type-4/5"/>
</dbReference>
<sequence>MSTGETAAYLAALQWHLDQGIDEALADTPGQMLTATAQNMFDTKDMGLSSGPAIAPPEKNLTPKTNAALAALNETPPIAHNSLPATPALREEAVKLAQKANSLQDLETALRGFEGLTVRKTATNMVFAAGNPHAALMVIGDCPGSDDDRQGTPFSGAAGLLMDRILQSIGMTRNDANPAQAAYLTQILNWRPPGNRTPSEAEMDISLPLIERHIALAQPRLLLLCGGLTAQTLLGQNENISRLRGRWHNYAPRTEGLAGDSIPALVTYHPLYLLATPGQKRAVWADMLMLAEKRRELGIPAQAA</sequence>
<proteinExistence type="inferred from homology"/>
<dbReference type="GO" id="GO:0051539">
    <property type="term" value="F:4 iron, 4 sulfur cluster binding"/>
    <property type="evidence" value="ECO:0007669"/>
    <property type="project" value="UniProtKB-KW"/>
</dbReference>
<evidence type="ECO:0000256" key="2">
    <source>
        <dbReference type="ARBA" id="ARBA00006521"/>
    </source>
</evidence>
<dbReference type="SMART" id="SM00987">
    <property type="entry name" value="UreE_C"/>
    <property type="match status" value="1"/>
</dbReference>
<dbReference type="AlphaFoldDB" id="A0A7T5UG71"/>
<keyword evidence="9" id="KW-0408">Iron</keyword>
<dbReference type="Gene3D" id="3.40.470.10">
    <property type="entry name" value="Uracil-DNA glycosylase-like domain"/>
    <property type="match status" value="1"/>
</dbReference>
<dbReference type="GO" id="GO:0046872">
    <property type="term" value="F:metal ion binding"/>
    <property type="evidence" value="ECO:0007669"/>
    <property type="project" value="UniProtKB-KW"/>
</dbReference>
<protein>
    <recommendedName>
        <fullName evidence="4">Type-4 uracil-DNA glycosylase</fullName>
        <ecNumber evidence="3">3.2.2.27</ecNumber>
    </recommendedName>
</protein>
<dbReference type="PANTHER" id="PTHR33693">
    <property type="entry name" value="TYPE-5 URACIL-DNA GLYCOSYLASE"/>
    <property type="match status" value="1"/>
</dbReference>
<keyword evidence="5" id="KW-0004">4Fe-4S</keyword>
<evidence type="ECO:0000256" key="9">
    <source>
        <dbReference type="ARBA" id="ARBA00023004"/>
    </source>
</evidence>
<evidence type="ECO:0000256" key="11">
    <source>
        <dbReference type="ARBA" id="ARBA00023204"/>
    </source>
</evidence>
<dbReference type="InterPro" id="IPR005273">
    <property type="entry name" value="Ura-DNA_glyco_family4"/>
</dbReference>
<evidence type="ECO:0000256" key="5">
    <source>
        <dbReference type="ARBA" id="ARBA00022485"/>
    </source>
</evidence>
<comment type="catalytic activity">
    <reaction evidence="1">
        <text>Hydrolyzes single-stranded DNA or mismatched double-stranded DNA and polynucleotides, releasing free uracil.</text>
        <dbReference type="EC" id="3.2.2.27"/>
    </reaction>
</comment>
<evidence type="ECO:0000256" key="4">
    <source>
        <dbReference type="ARBA" id="ARBA00019403"/>
    </source>
</evidence>
<dbReference type="PANTHER" id="PTHR33693:SF1">
    <property type="entry name" value="TYPE-4 URACIL-DNA GLYCOSYLASE"/>
    <property type="match status" value="1"/>
</dbReference>
<evidence type="ECO:0000259" key="12">
    <source>
        <dbReference type="SMART" id="SM00986"/>
    </source>
</evidence>
<evidence type="ECO:0000313" key="13">
    <source>
        <dbReference type="EMBL" id="QQG35944.1"/>
    </source>
</evidence>
<dbReference type="SUPFAM" id="SSF52141">
    <property type="entry name" value="Uracil-DNA glycosylase-like"/>
    <property type="match status" value="1"/>
</dbReference>
<feature type="domain" description="Uracil-DNA glycosylase-like" evidence="12">
    <location>
        <begin position="127"/>
        <end position="288"/>
    </location>
</feature>
<keyword evidence="7" id="KW-0227">DNA damage</keyword>
<dbReference type="InterPro" id="IPR005122">
    <property type="entry name" value="Uracil-DNA_glycosylase-like"/>
</dbReference>
<dbReference type="SMART" id="SM00986">
    <property type="entry name" value="UDG"/>
    <property type="match status" value="1"/>
</dbReference>
<evidence type="ECO:0000256" key="7">
    <source>
        <dbReference type="ARBA" id="ARBA00022763"/>
    </source>
</evidence>
<evidence type="ECO:0000256" key="1">
    <source>
        <dbReference type="ARBA" id="ARBA00001400"/>
    </source>
</evidence>
<evidence type="ECO:0000256" key="8">
    <source>
        <dbReference type="ARBA" id="ARBA00022801"/>
    </source>
</evidence>
<evidence type="ECO:0000256" key="3">
    <source>
        <dbReference type="ARBA" id="ARBA00012030"/>
    </source>
</evidence>
<accession>A0A7T5UG71</accession>
<dbReference type="GO" id="GO:0004844">
    <property type="term" value="F:uracil DNA N-glycosylase activity"/>
    <property type="evidence" value="ECO:0007669"/>
    <property type="project" value="UniProtKB-EC"/>
</dbReference>
<keyword evidence="6" id="KW-0479">Metal-binding</keyword>
<dbReference type="Proteomes" id="UP000595362">
    <property type="component" value="Chromosome"/>
</dbReference>
<evidence type="ECO:0000313" key="14">
    <source>
        <dbReference type="Proteomes" id="UP000595362"/>
    </source>
</evidence>
<reference evidence="13 14" key="1">
    <citation type="submission" date="2020-07" db="EMBL/GenBank/DDBJ databases">
        <title>Huge and variable diversity of episymbiotic CPR bacteria and DPANN archaea in groundwater ecosystems.</title>
        <authorList>
            <person name="He C.Y."/>
            <person name="Keren R."/>
            <person name="Whittaker M."/>
            <person name="Farag I.F."/>
            <person name="Doudna J."/>
            <person name="Cate J.H.D."/>
            <person name="Banfield J.F."/>
        </authorList>
    </citation>
    <scope>NUCLEOTIDE SEQUENCE [LARGE SCALE GENOMIC DNA]</scope>
    <source>
        <strain evidence="13">NC_groundwater_70_Ag_B-0.1um_54_66</strain>
    </source>
</reference>
<gene>
    <name evidence="13" type="ORF">HYS17_10655</name>
</gene>
<dbReference type="NCBIfam" id="TIGR00758">
    <property type="entry name" value="UDG_fam4"/>
    <property type="match status" value="1"/>
</dbReference>
<dbReference type="CDD" id="cd10030">
    <property type="entry name" value="UDG-F4_TTUDGA_SPO1dp_like"/>
    <property type="match status" value="1"/>
</dbReference>
<evidence type="ECO:0000256" key="6">
    <source>
        <dbReference type="ARBA" id="ARBA00022723"/>
    </source>
</evidence>
<keyword evidence="8" id="KW-0378">Hydrolase</keyword>
<dbReference type="EMBL" id="CP066681">
    <property type="protein sequence ID" value="QQG35944.1"/>
    <property type="molecule type" value="Genomic_DNA"/>
</dbReference>
<keyword evidence="10" id="KW-0411">Iron-sulfur</keyword>
<name>A0A7T5UG71_9BACT</name>
<keyword evidence="11" id="KW-0234">DNA repair</keyword>
<dbReference type="Pfam" id="PF03167">
    <property type="entry name" value="UDG"/>
    <property type="match status" value="1"/>
</dbReference>
<dbReference type="EC" id="3.2.2.27" evidence="3"/>
<organism evidence="13 14">
    <name type="scientific">Micavibrio aeruginosavorus</name>
    <dbReference type="NCBI Taxonomy" id="349221"/>
    <lineage>
        <taxon>Bacteria</taxon>
        <taxon>Pseudomonadati</taxon>
        <taxon>Bdellovibrionota</taxon>
        <taxon>Bdellovibrionia</taxon>
        <taxon>Bdellovibrionales</taxon>
        <taxon>Pseudobdellovibrionaceae</taxon>
        <taxon>Micavibrio</taxon>
    </lineage>
</organism>
<dbReference type="GO" id="GO:0006281">
    <property type="term" value="P:DNA repair"/>
    <property type="evidence" value="ECO:0007669"/>
    <property type="project" value="UniProtKB-KW"/>
</dbReference>
<evidence type="ECO:0000256" key="10">
    <source>
        <dbReference type="ARBA" id="ARBA00023014"/>
    </source>
</evidence>